<reference evidence="2" key="2">
    <citation type="submission" date="2022-01" db="EMBL/GenBank/DDBJ databases">
        <authorList>
            <person name="Yamashiro T."/>
            <person name="Shiraishi A."/>
            <person name="Satake H."/>
            <person name="Nakayama K."/>
        </authorList>
    </citation>
    <scope>NUCLEOTIDE SEQUENCE</scope>
</reference>
<keyword evidence="3" id="KW-1185">Reference proteome</keyword>
<comment type="caution">
    <text evidence="2">The sequence shown here is derived from an EMBL/GenBank/DDBJ whole genome shotgun (WGS) entry which is preliminary data.</text>
</comment>
<proteinExistence type="predicted"/>
<feature type="compositionally biased region" description="Basic and acidic residues" evidence="1">
    <location>
        <begin position="1"/>
        <end position="10"/>
    </location>
</feature>
<gene>
    <name evidence="2" type="ORF">Tco_1081085</name>
</gene>
<keyword evidence="2" id="KW-0808">Transferase</keyword>
<dbReference type="SUPFAM" id="SSF50630">
    <property type="entry name" value="Acid proteases"/>
    <property type="match status" value="1"/>
</dbReference>
<evidence type="ECO:0000313" key="2">
    <source>
        <dbReference type="EMBL" id="GJT92240.1"/>
    </source>
</evidence>
<dbReference type="CDD" id="cd00303">
    <property type="entry name" value="retropepsin_like"/>
    <property type="match status" value="1"/>
</dbReference>
<evidence type="ECO:0000313" key="3">
    <source>
        <dbReference type="Proteomes" id="UP001151760"/>
    </source>
</evidence>
<feature type="region of interest" description="Disordered" evidence="1">
    <location>
        <begin position="1"/>
        <end position="25"/>
    </location>
</feature>
<keyword evidence="2" id="KW-0695">RNA-directed DNA polymerase</keyword>
<dbReference type="Gene3D" id="2.40.70.10">
    <property type="entry name" value="Acid Proteases"/>
    <property type="match status" value="1"/>
</dbReference>
<evidence type="ECO:0000256" key="1">
    <source>
        <dbReference type="SAM" id="MobiDB-lite"/>
    </source>
</evidence>
<reference evidence="2" key="1">
    <citation type="journal article" date="2022" name="Int. J. Mol. Sci.">
        <title>Draft Genome of Tanacetum Coccineum: Genomic Comparison of Closely Related Tanacetum-Family Plants.</title>
        <authorList>
            <person name="Yamashiro T."/>
            <person name="Shiraishi A."/>
            <person name="Nakayama K."/>
            <person name="Satake H."/>
        </authorList>
    </citation>
    <scope>NUCLEOTIDE SEQUENCE</scope>
</reference>
<keyword evidence="2" id="KW-0548">Nucleotidyltransferase</keyword>
<dbReference type="Pfam" id="PF08284">
    <property type="entry name" value="RVP_2"/>
    <property type="match status" value="1"/>
</dbReference>
<dbReference type="PANTHER" id="PTHR33067">
    <property type="entry name" value="RNA-DIRECTED DNA POLYMERASE-RELATED"/>
    <property type="match status" value="1"/>
</dbReference>
<dbReference type="EMBL" id="BQNB010020090">
    <property type="protein sequence ID" value="GJT92240.1"/>
    <property type="molecule type" value="Genomic_DNA"/>
</dbReference>
<dbReference type="Proteomes" id="UP001151760">
    <property type="component" value="Unassembled WGS sequence"/>
</dbReference>
<protein>
    <submittedName>
        <fullName evidence="2">Reverse transcriptase domain-containing protein</fullName>
    </submittedName>
</protein>
<sequence length="794" mass="90559">MSKVLQERGFRSLPSSTEMNPRDQVKSISTTIEADSHPIRRIGSPQYAVSTGQNRTLMYETRQTTIPFLNPSHIDESIPQKEKDPGSFTLPCFINNVCFDNALVDLGASVSVMPLLTYLNLGLGELAHTKLTVELADRTVKYPKGIAENVLVRIGKFTFPVDFIILDMPEDIKVPLILGRPFLSTARAKIDVYKRKITLRVGEEKIIFKSVKPASSLIKRVYMLSLRERMELDLEARLMGETLVINRSLDPLNGDYIELNDLNEPFELRRNQGDDLMPTIEEGKVIKEFRTRDGDLDTGIDDYPRALMNVPIFVGTFSVVTDFAVLEDMDAHRDKGMGDVIVGEPFLREVRIKAKTSIVQSGRYRHLPFRVCKVWDDWEVDRYGNANLGIRKKYRLNLKNDMPPRDKVYDSNHVETGVPAIVFNDNLTSNETPSCEPTISYLNNNEIDFRISFDESNDEDYTIVFDKNSFSYKIISANDLKTDSENDIEKVNVPSFPSPEPKLFNLIKNLYVPFAIPFDPKRYCKDGDCARRLWRPRAIRHMEPLPPHDQRHLWLRYQVVGYTEEIVHDFEQRLETDDEQEVFVSHAWRRLFGIRAPLVQEFIIEFFSTCRIGEEMGLDVAVTLWHLRRLAVTGLVLLERDDVGSVIEQVAVRSGMDMKMAKTSNDLDAYDFDCDELNTAKVALMANLSHYGLDALAEVHNHDNVNNKMINQAVQAMPSSEQSNVMNHSETEITSDNNIIPYSQYVIESQQIAVQNSNSSAQQDALILSVIKQLKTQVVNCTKINLDNKSINDT</sequence>
<accession>A0ABQ5HX09</accession>
<dbReference type="GO" id="GO:0003964">
    <property type="term" value="F:RNA-directed DNA polymerase activity"/>
    <property type="evidence" value="ECO:0007669"/>
    <property type="project" value="UniProtKB-KW"/>
</dbReference>
<name>A0ABQ5HX09_9ASTR</name>
<dbReference type="PANTHER" id="PTHR33067:SF31">
    <property type="entry name" value="RNA-DIRECTED DNA POLYMERASE"/>
    <property type="match status" value="1"/>
</dbReference>
<dbReference type="InterPro" id="IPR021109">
    <property type="entry name" value="Peptidase_aspartic_dom_sf"/>
</dbReference>
<organism evidence="2 3">
    <name type="scientific">Tanacetum coccineum</name>
    <dbReference type="NCBI Taxonomy" id="301880"/>
    <lineage>
        <taxon>Eukaryota</taxon>
        <taxon>Viridiplantae</taxon>
        <taxon>Streptophyta</taxon>
        <taxon>Embryophyta</taxon>
        <taxon>Tracheophyta</taxon>
        <taxon>Spermatophyta</taxon>
        <taxon>Magnoliopsida</taxon>
        <taxon>eudicotyledons</taxon>
        <taxon>Gunneridae</taxon>
        <taxon>Pentapetalae</taxon>
        <taxon>asterids</taxon>
        <taxon>campanulids</taxon>
        <taxon>Asterales</taxon>
        <taxon>Asteraceae</taxon>
        <taxon>Asteroideae</taxon>
        <taxon>Anthemideae</taxon>
        <taxon>Anthemidinae</taxon>
        <taxon>Tanacetum</taxon>
    </lineage>
</organism>